<dbReference type="Proteomes" id="UP000622653">
    <property type="component" value="Unassembled WGS sequence"/>
</dbReference>
<keyword evidence="2" id="KW-0813">Transport</keyword>
<feature type="signal peptide" evidence="4">
    <location>
        <begin position="1"/>
        <end position="21"/>
    </location>
</feature>
<keyword evidence="6" id="KW-1185">Reference proteome</keyword>
<dbReference type="NCBIfam" id="NF037995">
    <property type="entry name" value="TRAP_S1"/>
    <property type="match status" value="1"/>
</dbReference>
<evidence type="ECO:0000313" key="5">
    <source>
        <dbReference type="EMBL" id="MBF4500455.1"/>
    </source>
</evidence>
<evidence type="ECO:0000313" key="6">
    <source>
        <dbReference type="Proteomes" id="UP000622653"/>
    </source>
</evidence>
<sequence length="346" mass="38879">MKSIMRFALVMLMALVLVACGSEEGETSTEQGDVITLKFGHHDAEVSYTQNPYHAYADTFKKLVEERTDGKVKVDLYPNSQLGDLRSMVEQAARGELDIVGGADVGLLSSYTKAVDILSVPYAFNSHHEVVELLNGELGDELTEEIVDKSNLHVLSYLPTALRHFSNSKHEIRTPDDMKGMKIRTQEIPVHQAMVRSLGANPTAIPFEEVYSALQTGVADGQENAPYTMINSNLHEVQDYYTMDGHLVNTATIMMNHDVLNSLDSELQEIIMDAALEAQTTMIDILDKRTEEDLETFKERGIQITELTKEEREKFKNLSMPAVLELLEKEVDQKWIDLLLSKIDMN</sequence>
<gene>
    <name evidence="5" type="ORF">IRY55_03680</name>
</gene>
<reference evidence="5" key="1">
    <citation type="submission" date="2020-11" db="EMBL/GenBank/DDBJ databases">
        <title>Multidrug resistant novel bacterium Savagea serpentis sp. nov., isolated from the scats of a vine snake (Ahaetulla nasuta).</title>
        <authorList>
            <person name="Venkata Ramana V."/>
            <person name="Vikas Patil S."/>
            <person name="Yogita Lugani V."/>
        </authorList>
    </citation>
    <scope>NUCLEOTIDE SEQUENCE</scope>
    <source>
        <strain evidence="5">SN6</strain>
    </source>
</reference>
<dbReference type="InterPro" id="IPR004682">
    <property type="entry name" value="TRAP_DctP"/>
</dbReference>
<dbReference type="PANTHER" id="PTHR33376:SF7">
    <property type="entry name" value="C4-DICARBOXYLATE-BINDING PROTEIN DCTB"/>
    <property type="match status" value="1"/>
</dbReference>
<dbReference type="PIRSF" id="PIRSF006470">
    <property type="entry name" value="DctB"/>
    <property type="match status" value="1"/>
</dbReference>
<evidence type="ECO:0000256" key="1">
    <source>
        <dbReference type="ARBA" id="ARBA00009023"/>
    </source>
</evidence>
<comment type="caution">
    <text evidence="5">The sequence shown here is derived from an EMBL/GenBank/DDBJ whole genome shotgun (WGS) entry which is preliminary data.</text>
</comment>
<dbReference type="RefSeq" id="WP_194561894.1">
    <property type="nucleotide sequence ID" value="NZ_JADKPV010000001.1"/>
</dbReference>
<dbReference type="PROSITE" id="PS51257">
    <property type="entry name" value="PROKAR_LIPOPROTEIN"/>
    <property type="match status" value="1"/>
</dbReference>
<dbReference type="GO" id="GO:0055085">
    <property type="term" value="P:transmembrane transport"/>
    <property type="evidence" value="ECO:0007669"/>
    <property type="project" value="InterPro"/>
</dbReference>
<dbReference type="PANTHER" id="PTHR33376">
    <property type="match status" value="1"/>
</dbReference>
<dbReference type="AlphaFoldDB" id="A0A8J7G1J2"/>
<proteinExistence type="inferred from homology"/>
<dbReference type="GO" id="GO:0030288">
    <property type="term" value="C:outer membrane-bounded periplasmic space"/>
    <property type="evidence" value="ECO:0007669"/>
    <property type="project" value="InterPro"/>
</dbReference>
<dbReference type="NCBIfam" id="TIGR00787">
    <property type="entry name" value="dctP"/>
    <property type="match status" value="1"/>
</dbReference>
<name>A0A8J7G1J2_9BACL</name>
<dbReference type="CDD" id="cd13603">
    <property type="entry name" value="PBP2_TRAP_Siap_TeaA_like"/>
    <property type="match status" value="1"/>
</dbReference>
<keyword evidence="3 4" id="KW-0732">Signal</keyword>
<accession>A0A8J7G1J2</accession>
<protein>
    <submittedName>
        <fullName evidence="5">TRAP transporter substrate-binding protein</fullName>
    </submittedName>
</protein>
<feature type="chain" id="PRO_5039306469" evidence="4">
    <location>
        <begin position="22"/>
        <end position="346"/>
    </location>
</feature>
<organism evidence="5 6">
    <name type="scientific">Savagea serpentis</name>
    <dbReference type="NCBI Taxonomy" id="2785297"/>
    <lineage>
        <taxon>Bacteria</taxon>
        <taxon>Bacillati</taxon>
        <taxon>Bacillota</taxon>
        <taxon>Bacilli</taxon>
        <taxon>Bacillales</taxon>
        <taxon>Caryophanaceae</taxon>
        <taxon>Savagea</taxon>
    </lineage>
</organism>
<evidence type="ECO:0000256" key="4">
    <source>
        <dbReference type="SAM" id="SignalP"/>
    </source>
</evidence>
<dbReference type="InterPro" id="IPR038404">
    <property type="entry name" value="TRAP_DctP_sf"/>
</dbReference>
<dbReference type="InterPro" id="IPR018389">
    <property type="entry name" value="DctP_fam"/>
</dbReference>
<dbReference type="Pfam" id="PF03480">
    <property type="entry name" value="DctP"/>
    <property type="match status" value="1"/>
</dbReference>
<dbReference type="EMBL" id="JADKPV010000001">
    <property type="protein sequence ID" value="MBF4500455.1"/>
    <property type="molecule type" value="Genomic_DNA"/>
</dbReference>
<dbReference type="Gene3D" id="3.40.190.170">
    <property type="entry name" value="Bacterial extracellular solute-binding protein, family 7"/>
    <property type="match status" value="1"/>
</dbReference>
<evidence type="ECO:0000256" key="3">
    <source>
        <dbReference type="ARBA" id="ARBA00022729"/>
    </source>
</evidence>
<comment type="similarity">
    <text evidence="1">Belongs to the bacterial solute-binding protein 7 family.</text>
</comment>
<evidence type="ECO:0000256" key="2">
    <source>
        <dbReference type="ARBA" id="ARBA00022448"/>
    </source>
</evidence>